<dbReference type="OrthoDB" id="591587at2759"/>
<protein>
    <submittedName>
        <fullName evidence="3">Uncharacterized protein</fullName>
    </submittedName>
</protein>
<evidence type="ECO:0000313" key="3">
    <source>
        <dbReference type="EMBL" id="KAF7849865.1"/>
    </source>
</evidence>
<dbReference type="Pfam" id="PF03140">
    <property type="entry name" value="DUF247"/>
    <property type="match status" value="1"/>
</dbReference>
<reference evidence="3" key="1">
    <citation type="submission" date="2020-05" db="EMBL/GenBank/DDBJ databases">
        <title>WGS assembly of Corymbia citriodora subspecies variegata.</title>
        <authorList>
            <person name="Barry K."/>
            <person name="Hundley H."/>
            <person name="Shu S."/>
            <person name="Jenkins J."/>
            <person name="Grimwood J."/>
            <person name="Baten A."/>
        </authorList>
    </citation>
    <scope>NUCLEOTIDE SEQUENCE</scope>
    <source>
        <strain evidence="3">CV2-018</strain>
    </source>
</reference>
<comment type="caution">
    <text evidence="3">The sequence shown here is derived from an EMBL/GenBank/DDBJ whole genome shotgun (WGS) entry which is preliminary data.</text>
</comment>
<sequence length="445" mass="51456">MAHQTEQNLLESLKLDEPCFPCRRPPDPNPIVPVEESHDEQHHGEKPSVYKVPPYITKLNDEAYQPQVVSFGPYYHGKHRLLPMEEHKHRARVHFLKLSGKFPETFLESWRKVEHELKDSYDALDLKWKEATGDQFPELMITDGCFMLEILRATIEDVNDYAPNDPIFSIDRLKFIEPYISQDMLLLENQLPMQVLYKLVADVNNGKEDYVNHLIGEFYFPGENKTFTGLGKCLHVLDVFRRGLLMEPEEVQPDLETDPIIIRSATELQEAGIRFKPSKTNSLKDIHFDRGLLELPLITVDDTTKSTFLNAMTFERLHSKVGNEVTSYVIFMDKIINIDQDVALLHAKGIIQNYIGSDKAVANLFNSLCKEVTLPSNISLDVVQKKIDEYCNKSWNKWMYNLNHWRANLDRTYFSSPWAALSLIGAIFLYALTVLQIVYIVLAYY</sequence>
<evidence type="ECO:0000256" key="1">
    <source>
        <dbReference type="SAM" id="MobiDB-lite"/>
    </source>
</evidence>
<gene>
    <name evidence="3" type="ORF">BT93_L0181</name>
</gene>
<evidence type="ECO:0000256" key="2">
    <source>
        <dbReference type="SAM" id="Phobius"/>
    </source>
</evidence>
<dbReference type="AlphaFoldDB" id="A0A8T0CV45"/>
<feature type="transmembrane region" description="Helical" evidence="2">
    <location>
        <begin position="418"/>
        <end position="442"/>
    </location>
</feature>
<feature type="compositionally biased region" description="Basic and acidic residues" evidence="1">
    <location>
        <begin position="35"/>
        <end position="47"/>
    </location>
</feature>
<dbReference type="EMBL" id="MU089685">
    <property type="protein sequence ID" value="KAF7849865.1"/>
    <property type="molecule type" value="Genomic_DNA"/>
</dbReference>
<name>A0A8T0CV45_CORYI</name>
<evidence type="ECO:0000313" key="4">
    <source>
        <dbReference type="Proteomes" id="UP000806378"/>
    </source>
</evidence>
<dbReference type="Proteomes" id="UP000806378">
    <property type="component" value="Unassembled WGS sequence"/>
</dbReference>
<dbReference type="InterPro" id="IPR004158">
    <property type="entry name" value="DUF247_pln"/>
</dbReference>
<organism evidence="3 4">
    <name type="scientific">Corymbia citriodora subsp. variegata</name>
    <dbReference type="NCBI Taxonomy" id="360336"/>
    <lineage>
        <taxon>Eukaryota</taxon>
        <taxon>Viridiplantae</taxon>
        <taxon>Streptophyta</taxon>
        <taxon>Embryophyta</taxon>
        <taxon>Tracheophyta</taxon>
        <taxon>Spermatophyta</taxon>
        <taxon>Magnoliopsida</taxon>
        <taxon>eudicotyledons</taxon>
        <taxon>Gunneridae</taxon>
        <taxon>Pentapetalae</taxon>
        <taxon>rosids</taxon>
        <taxon>malvids</taxon>
        <taxon>Myrtales</taxon>
        <taxon>Myrtaceae</taxon>
        <taxon>Myrtoideae</taxon>
        <taxon>Eucalypteae</taxon>
        <taxon>Corymbia</taxon>
    </lineage>
</organism>
<accession>A0A8T0CV45</accession>
<keyword evidence="2" id="KW-1133">Transmembrane helix</keyword>
<keyword evidence="2" id="KW-0812">Transmembrane</keyword>
<dbReference type="Gramene" id="rna-gnl|WGS:JABURB|Cocit.L0181.1">
    <property type="protein sequence ID" value="cds-KAF7849865.1"/>
    <property type="gene ID" value="gene-BT93_L0181"/>
</dbReference>
<keyword evidence="2" id="KW-0472">Membrane</keyword>
<keyword evidence="4" id="KW-1185">Reference proteome</keyword>
<dbReference type="PANTHER" id="PTHR31170:SF18">
    <property type="entry name" value="(WILD MALAYSIAN BANANA) HYPOTHETICAL PROTEIN"/>
    <property type="match status" value="1"/>
</dbReference>
<feature type="region of interest" description="Disordered" evidence="1">
    <location>
        <begin position="24"/>
        <end position="47"/>
    </location>
</feature>
<dbReference type="PANTHER" id="PTHR31170">
    <property type="entry name" value="BNAC04G53230D PROTEIN"/>
    <property type="match status" value="1"/>
</dbReference>
<proteinExistence type="predicted"/>